<evidence type="ECO:0000313" key="5">
    <source>
        <dbReference type="Proteomes" id="UP000276133"/>
    </source>
</evidence>
<evidence type="ECO:0000259" key="3">
    <source>
        <dbReference type="Pfam" id="PF00004"/>
    </source>
</evidence>
<dbReference type="OrthoDB" id="10265971at2759"/>
<dbReference type="PANTHER" id="PTHR23077">
    <property type="entry name" value="AAA-FAMILY ATPASE"/>
    <property type="match status" value="1"/>
</dbReference>
<dbReference type="InterPro" id="IPR050168">
    <property type="entry name" value="AAA_ATPase_domain"/>
</dbReference>
<dbReference type="PANTHER" id="PTHR23077:SF171">
    <property type="entry name" value="NUCLEAR VALOSIN-CONTAINING PROTEIN-LIKE"/>
    <property type="match status" value="1"/>
</dbReference>
<dbReference type="Gene3D" id="3.40.50.300">
    <property type="entry name" value="P-loop containing nucleotide triphosphate hydrolases"/>
    <property type="match status" value="1"/>
</dbReference>
<dbReference type="GO" id="GO:0005524">
    <property type="term" value="F:ATP binding"/>
    <property type="evidence" value="ECO:0007669"/>
    <property type="project" value="UniProtKB-KW"/>
</dbReference>
<dbReference type="Pfam" id="PF00004">
    <property type="entry name" value="AAA"/>
    <property type="match status" value="1"/>
</dbReference>
<keyword evidence="1" id="KW-0547">Nucleotide-binding</keyword>
<dbReference type="InterPro" id="IPR003959">
    <property type="entry name" value="ATPase_AAA_core"/>
</dbReference>
<sequence length="267" mass="30892">MDLNDEIGFAKKLVVSLVKSPLYSSRSEQSLDQELTLYFQETRILKLNDYFQIKNLFNQSSYFVFKIINVEPSELEVFRVNNVQTCLCQSSSIQDKCIWFGNNEPECFILKDYALEIKKVLNFYEYFHSRDKITPLLLIHGPSGSGKLRSVETACRNLSFHLCKVNCVNLAGESASAVEKRVEIFIQNSIEYGPCIILFKSFHFLFKLKDINEFNKRVINSFFNLVNSIKTKTDNRILVVCTTDSKQSINAEILAKFNQEIEIKKEI</sequence>
<accession>A0A3M7S819</accession>
<dbReference type="InterPro" id="IPR027417">
    <property type="entry name" value="P-loop_NTPase"/>
</dbReference>
<organism evidence="4 5">
    <name type="scientific">Brachionus plicatilis</name>
    <name type="common">Marine rotifer</name>
    <name type="synonym">Brachionus muelleri</name>
    <dbReference type="NCBI Taxonomy" id="10195"/>
    <lineage>
        <taxon>Eukaryota</taxon>
        <taxon>Metazoa</taxon>
        <taxon>Spiralia</taxon>
        <taxon>Gnathifera</taxon>
        <taxon>Rotifera</taxon>
        <taxon>Eurotatoria</taxon>
        <taxon>Monogononta</taxon>
        <taxon>Pseudotrocha</taxon>
        <taxon>Ploima</taxon>
        <taxon>Brachionidae</taxon>
        <taxon>Brachionus</taxon>
    </lineage>
</organism>
<dbReference type="STRING" id="10195.A0A3M7S819"/>
<dbReference type="GO" id="GO:0016887">
    <property type="term" value="F:ATP hydrolysis activity"/>
    <property type="evidence" value="ECO:0007669"/>
    <property type="project" value="InterPro"/>
</dbReference>
<keyword evidence="2" id="KW-0067">ATP-binding</keyword>
<gene>
    <name evidence="4" type="ORF">BpHYR1_026429</name>
</gene>
<evidence type="ECO:0000313" key="4">
    <source>
        <dbReference type="EMBL" id="RNA31921.1"/>
    </source>
</evidence>
<comment type="caution">
    <text evidence="4">The sequence shown here is derived from an EMBL/GenBank/DDBJ whole genome shotgun (WGS) entry which is preliminary data.</text>
</comment>
<dbReference type="EMBL" id="REGN01001879">
    <property type="protein sequence ID" value="RNA31921.1"/>
    <property type="molecule type" value="Genomic_DNA"/>
</dbReference>
<dbReference type="AlphaFoldDB" id="A0A3M7S819"/>
<evidence type="ECO:0000256" key="2">
    <source>
        <dbReference type="ARBA" id="ARBA00022840"/>
    </source>
</evidence>
<proteinExistence type="predicted"/>
<reference evidence="4 5" key="1">
    <citation type="journal article" date="2018" name="Sci. Rep.">
        <title>Genomic signatures of local adaptation to the degree of environmental predictability in rotifers.</title>
        <authorList>
            <person name="Franch-Gras L."/>
            <person name="Hahn C."/>
            <person name="Garcia-Roger E.M."/>
            <person name="Carmona M.J."/>
            <person name="Serra M."/>
            <person name="Gomez A."/>
        </authorList>
    </citation>
    <scope>NUCLEOTIDE SEQUENCE [LARGE SCALE GENOMIC DNA]</scope>
    <source>
        <strain evidence="4">HYR1</strain>
    </source>
</reference>
<dbReference type="Proteomes" id="UP000276133">
    <property type="component" value="Unassembled WGS sequence"/>
</dbReference>
<protein>
    <submittedName>
        <fullName evidence="4">Peroxisome biogenesis factor 6</fullName>
    </submittedName>
</protein>
<dbReference type="SUPFAM" id="SSF52540">
    <property type="entry name" value="P-loop containing nucleoside triphosphate hydrolases"/>
    <property type="match status" value="1"/>
</dbReference>
<name>A0A3M7S819_BRAPC</name>
<evidence type="ECO:0000256" key="1">
    <source>
        <dbReference type="ARBA" id="ARBA00022741"/>
    </source>
</evidence>
<keyword evidence="5" id="KW-1185">Reference proteome</keyword>
<feature type="domain" description="ATPase AAA-type core" evidence="3">
    <location>
        <begin position="137"/>
        <end position="264"/>
    </location>
</feature>